<feature type="domain" description="Protein kinase" evidence="4">
    <location>
        <begin position="473"/>
        <end position="724"/>
    </location>
</feature>
<dbReference type="Proteomes" id="UP001233999">
    <property type="component" value="Unassembled WGS sequence"/>
</dbReference>
<dbReference type="Gene3D" id="3.30.200.20">
    <property type="entry name" value="Phosphorylase Kinase, domain 1"/>
    <property type="match status" value="1"/>
</dbReference>
<feature type="compositionally biased region" description="Basic and acidic residues" evidence="3">
    <location>
        <begin position="812"/>
        <end position="827"/>
    </location>
</feature>
<evidence type="ECO:0000256" key="3">
    <source>
        <dbReference type="SAM" id="MobiDB-lite"/>
    </source>
</evidence>
<organism evidence="5 6">
    <name type="scientific">Diploptera punctata</name>
    <name type="common">Pacific beetle cockroach</name>
    <dbReference type="NCBI Taxonomy" id="6984"/>
    <lineage>
        <taxon>Eukaryota</taxon>
        <taxon>Metazoa</taxon>
        <taxon>Ecdysozoa</taxon>
        <taxon>Arthropoda</taxon>
        <taxon>Hexapoda</taxon>
        <taxon>Insecta</taxon>
        <taxon>Pterygota</taxon>
        <taxon>Neoptera</taxon>
        <taxon>Polyneoptera</taxon>
        <taxon>Dictyoptera</taxon>
        <taxon>Blattodea</taxon>
        <taxon>Blaberoidea</taxon>
        <taxon>Blaberidae</taxon>
        <taxon>Diplopterinae</taxon>
        <taxon>Diploptera</taxon>
    </lineage>
</organism>
<feature type="region of interest" description="Disordered" evidence="3">
    <location>
        <begin position="269"/>
        <end position="296"/>
    </location>
</feature>
<dbReference type="GO" id="GO:0004674">
    <property type="term" value="F:protein serine/threonine kinase activity"/>
    <property type="evidence" value="ECO:0007669"/>
    <property type="project" value="TreeGrafter"/>
</dbReference>
<dbReference type="FunFam" id="1.10.510.10:FF:000351">
    <property type="entry name" value="PAS domain-containing serine/threonine-protein kinase"/>
    <property type="match status" value="1"/>
</dbReference>
<feature type="region of interest" description="Disordered" evidence="3">
    <location>
        <begin position="774"/>
        <end position="799"/>
    </location>
</feature>
<feature type="non-terminal residue" evidence="5">
    <location>
        <position position="1"/>
    </location>
</feature>
<dbReference type="AlphaFoldDB" id="A0AAD8E557"/>
<dbReference type="GO" id="GO:0035556">
    <property type="term" value="P:intracellular signal transduction"/>
    <property type="evidence" value="ECO:0007669"/>
    <property type="project" value="TreeGrafter"/>
</dbReference>
<proteinExistence type="predicted"/>
<dbReference type="GO" id="GO:0045719">
    <property type="term" value="P:negative regulation of glycogen biosynthetic process"/>
    <property type="evidence" value="ECO:0007669"/>
    <property type="project" value="TreeGrafter"/>
</dbReference>
<dbReference type="InterPro" id="IPR011009">
    <property type="entry name" value="Kinase-like_dom_sf"/>
</dbReference>
<dbReference type="PANTHER" id="PTHR24346:SF51">
    <property type="entry name" value="PAS DOMAIN-CONTAINING SERINE_THREONINE-PROTEIN KINASE"/>
    <property type="match status" value="1"/>
</dbReference>
<dbReference type="PROSITE" id="PS00108">
    <property type="entry name" value="PROTEIN_KINASE_ST"/>
    <property type="match status" value="1"/>
</dbReference>
<dbReference type="InterPro" id="IPR008271">
    <property type="entry name" value="Ser/Thr_kinase_AS"/>
</dbReference>
<evidence type="ECO:0000256" key="1">
    <source>
        <dbReference type="ARBA" id="ARBA00022741"/>
    </source>
</evidence>
<dbReference type="GO" id="GO:0005829">
    <property type="term" value="C:cytosol"/>
    <property type="evidence" value="ECO:0007669"/>
    <property type="project" value="TreeGrafter"/>
</dbReference>
<keyword evidence="1" id="KW-0547">Nucleotide-binding</keyword>
<feature type="region of interest" description="Disordered" evidence="3">
    <location>
        <begin position="811"/>
        <end position="865"/>
    </location>
</feature>
<feature type="region of interest" description="Disordered" evidence="3">
    <location>
        <begin position="35"/>
        <end position="86"/>
    </location>
</feature>
<dbReference type="InterPro" id="IPR000719">
    <property type="entry name" value="Prot_kinase_dom"/>
</dbReference>
<protein>
    <recommendedName>
        <fullName evidence="4">Protein kinase domain-containing protein</fullName>
    </recommendedName>
</protein>
<dbReference type="Gene3D" id="1.10.510.10">
    <property type="entry name" value="Transferase(Phosphotransferase) domain 1"/>
    <property type="match status" value="1"/>
</dbReference>
<feature type="region of interest" description="Disordered" evidence="3">
    <location>
        <begin position="230"/>
        <end position="252"/>
    </location>
</feature>
<keyword evidence="6" id="KW-1185">Reference proteome</keyword>
<reference evidence="5" key="2">
    <citation type="submission" date="2023-05" db="EMBL/GenBank/DDBJ databases">
        <authorList>
            <person name="Fouks B."/>
        </authorList>
    </citation>
    <scope>NUCLEOTIDE SEQUENCE</scope>
    <source>
        <strain evidence="5">Stay&amp;Tobe</strain>
        <tissue evidence="5">Testes</tissue>
    </source>
</reference>
<dbReference type="GO" id="GO:0005524">
    <property type="term" value="F:ATP binding"/>
    <property type="evidence" value="ECO:0007669"/>
    <property type="project" value="UniProtKB-KW"/>
</dbReference>
<dbReference type="PANTHER" id="PTHR24346">
    <property type="entry name" value="MAP/MICROTUBULE AFFINITY-REGULATING KINASE"/>
    <property type="match status" value="1"/>
</dbReference>
<feature type="compositionally biased region" description="Basic and acidic residues" evidence="3">
    <location>
        <begin position="230"/>
        <end position="239"/>
    </location>
</feature>
<keyword evidence="2" id="KW-0067">ATP-binding</keyword>
<dbReference type="GO" id="GO:0005634">
    <property type="term" value="C:nucleus"/>
    <property type="evidence" value="ECO:0007669"/>
    <property type="project" value="TreeGrafter"/>
</dbReference>
<evidence type="ECO:0000259" key="4">
    <source>
        <dbReference type="PROSITE" id="PS50011"/>
    </source>
</evidence>
<evidence type="ECO:0000256" key="2">
    <source>
        <dbReference type="ARBA" id="ARBA00022840"/>
    </source>
</evidence>
<evidence type="ECO:0000313" key="6">
    <source>
        <dbReference type="Proteomes" id="UP001233999"/>
    </source>
</evidence>
<gene>
    <name evidence="5" type="ORF">L9F63_005758</name>
</gene>
<reference evidence="5" key="1">
    <citation type="journal article" date="2023" name="IScience">
        <title>Live-bearing cockroach genome reveals convergent evolutionary mechanisms linked to viviparity in insects and beyond.</title>
        <authorList>
            <person name="Fouks B."/>
            <person name="Harrison M.C."/>
            <person name="Mikhailova A.A."/>
            <person name="Marchal E."/>
            <person name="English S."/>
            <person name="Carruthers M."/>
            <person name="Jennings E.C."/>
            <person name="Chiamaka E.L."/>
            <person name="Frigard R.A."/>
            <person name="Pippel M."/>
            <person name="Attardo G.M."/>
            <person name="Benoit J.B."/>
            <person name="Bornberg-Bauer E."/>
            <person name="Tobe S.S."/>
        </authorList>
    </citation>
    <scope>NUCLEOTIDE SEQUENCE</scope>
    <source>
        <strain evidence="5">Stay&amp;Tobe</strain>
    </source>
</reference>
<dbReference type="Gene3D" id="3.30.450.20">
    <property type="entry name" value="PAS domain"/>
    <property type="match status" value="1"/>
</dbReference>
<comment type="caution">
    <text evidence="5">The sequence shown here is derived from an EMBL/GenBank/DDBJ whole genome shotgun (WGS) entry which is preliminary data.</text>
</comment>
<evidence type="ECO:0000313" key="5">
    <source>
        <dbReference type="EMBL" id="KAJ9577678.1"/>
    </source>
</evidence>
<dbReference type="EMBL" id="JASPKZ010009350">
    <property type="protein sequence ID" value="KAJ9577678.1"/>
    <property type="molecule type" value="Genomic_DNA"/>
</dbReference>
<dbReference type="SMART" id="SM00220">
    <property type="entry name" value="S_TKc"/>
    <property type="match status" value="1"/>
</dbReference>
<sequence>VFANMSGLVVITEDGTVESCNHYFTHMMFGYPQSELVGQTDDDNDNSNYDSALENTDQDKSRNSRKDTGTIELERSSHKELSDGNATDVVNANNSVASVSEIVDSMNRLNLGFAKESSSSSPFCNESSLKQHSIFTLNQSPLNITNGDDLSTCHDEGACGKPVPPMTLNFIASSDLADIENCSDNGELTPIVTSRNDFVEYDDNFETASDGEYDDEDEDDDSIEVIQNGHEVDGNKSDNCKMPLKSYSGENSQDCRKSIDVIVGQLTLEDNSDADSDKENRVEKSNEGNEKEKNSEVDVRYYEKKVTDTLNLIKLDESKELSVIPGSPTLEDDSLDRTVDVLLLTSTPAVGKRLGKKRMSRDIEDKLELASEKKFVDGSYVGFGRHHDGSNLDIVYRVREIQKKWQKEDATGGGNLTLTSSFNSTVDNSLGQAIRSCAQSNIVPQQPSTRPGSVSVLSQCEDEQTCGDYGEHYTTLQQIGKGAFGYVKWLFAMRWFVITKFIQKHKVHQQSWVEDPTLGRKVPLEISLLTTLKHPNIVHVLDVFENPKFFQLVMEKHGAGMDLFEFIDRKPYLDESLNSYIFRQIVSAVDYLHSLQILHRDIKDENVIINERFHAKLIDFGSATFMSDGRLFSTFYGTVEYCSPEVLAGNKYEGPELEMWSLGVTLYVMTFGENPFFDVEEIMRAEMHPPCKVSDELMELLHWMLAKDPHQRCKVQQLVSHNWINKEVDMSSYCFQDVVSCHPQEAHPPVYYADYRCDSANDSLSNRFPITESSSAVLSNNEEDSNADDRTVGSSNSLGSLTTVENFETEEDAHYQHPDSKPIRTEDCMAVDEEESVPSTKTNPGKETHSQEEDVAVEDDKHLFL</sequence>
<dbReference type="Pfam" id="PF00069">
    <property type="entry name" value="Pkinase"/>
    <property type="match status" value="1"/>
</dbReference>
<feature type="compositionally biased region" description="Basic and acidic residues" evidence="3">
    <location>
        <begin position="57"/>
        <end position="82"/>
    </location>
</feature>
<dbReference type="PROSITE" id="PS50011">
    <property type="entry name" value="PROTEIN_KINASE_DOM"/>
    <property type="match status" value="1"/>
</dbReference>
<feature type="compositionally biased region" description="Basic and acidic residues" evidence="3">
    <location>
        <begin position="844"/>
        <end position="865"/>
    </location>
</feature>
<name>A0AAD8E557_DIPPU</name>
<accession>A0AAD8E557</accession>
<dbReference type="SUPFAM" id="SSF56112">
    <property type="entry name" value="Protein kinase-like (PK-like)"/>
    <property type="match status" value="1"/>
</dbReference>
<feature type="compositionally biased region" description="Basic and acidic residues" evidence="3">
    <location>
        <begin position="275"/>
        <end position="296"/>
    </location>
</feature>